<evidence type="ECO:0000313" key="2">
    <source>
        <dbReference type="Proteomes" id="UP001150603"/>
    </source>
</evidence>
<protein>
    <submittedName>
        <fullName evidence="1">Uncharacterized protein</fullName>
    </submittedName>
</protein>
<name>A0ACC1JFU1_9FUNG</name>
<evidence type="ECO:0000313" key="1">
    <source>
        <dbReference type="EMBL" id="KAJ1950023.1"/>
    </source>
</evidence>
<feature type="non-terminal residue" evidence="1">
    <location>
        <position position="1"/>
    </location>
</feature>
<dbReference type="EMBL" id="JANBPW010000302">
    <property type="protein sequence ID" value="KAJ1950023.1"/>
    <property type="molecule type" value="Genomic_DNA"/>
</dbReference>
<keyword evidence="2" id="KW-1185">Reference proteome</keyword>
<organism evidence="1 2">
    <name type="scientific">Linderina macrospora</name>
    <dbReference type="NCBI Taxonomy" id="4868"/>
    <lineage>
        <taxon>Eukaryota</taxon>
        <taxon>Fungi</taxon>
        <taxon>Fungi incertae sedis</taxon>
        <taxon>Zoopagomycota</taxon>
        <taxon>Kickxellomycotina</taxon>
        <taxon>Kickxellomycetes</taxon>
        <taxon>Kickxellales</taxon>
        <taxon>Kickxellaceae</taxon>
        <taxon>Linderina</taxon>
    </lineage>
</organism>
<gene>
    <name evidence="1" type="ORF">FBU59_000875</name>
</gene>
<proteinExistence type="predicted"/>
<dbReference type="Proteomes" id="UP001150603">
    <property type="component" value="Unassembled WGS sequence"/>
</dbReference>
<sequence>KDGADYIARVEAYATYFKFEEDTWGEHLMTYLSEDDHFLMAASLKEEEFKDWAKLLHYIGKDWAMDIKDRITGTESFDALFKTVRDYAASQEKKDEWYEEVFMDSEDKELKADEPAKETTPTKQVQPGDVIGELSEKFEKLMINAVQRFAANTANVNSTTKAPNAQQAKCYYCAQEGHRVRDCEYRRQDEHDGLIKIVNGFCCDANGKPLRRDNSSGMMASVNRPTTVGVVNDIRFAEMVDLDDEMGIGKDQYDDEAFNVDVNKRVRDLTQEEINDKSCTSNNCD</sequence>
<accession>A0ACC1JFU1</accession>
<reference evidence="1" key="1">
    <citation type="submission" date="2022-07" db="EMBL/GenBank/DDBJ databases">
        <title>Phylogenomic reconstructions and comparative analyses of Kickxellomycotina fungi.</title>
        <authorList>
            <person name="Reynolds N.K."/>
            <person name="Stajich J.E."/>
            <person name="Barry K."/>
            <person name="Grigoriev I.V."/>
            <person name="Crous P."/>
            <person name="Smith M.E."/>
        </authorList>
    </citation>
    <scope>NUCLEOTIDE SEQUENCE</scope>
    <source>
        <strain evidence="1">NRRL 5244</strain>
    </source>
</reference>
<comment type="caution">
    <text evidence="1">The sequence shown here is derived from an EMBL/GenBank/DDBJ whole genome shotgun (WGS) entry which is preliminary data.</text>
</comment>